<dbReference type="GO" id="GO:0046872">
    <property type="term" value="F:metal ion binding"/>
    <property type="evidence" value="ECO:0007669"/>
    <property type="project" value="UniProtKB-KW"/>
</dbReference>
<keyword evidence="4 7" id="KW-0732">Signal</keyword>
<evidence type="ECO:0000256" key="1">
    <source>
        <dbReference type="ARBA" id="ARBA00010342"/>
    </source>
</evidence>
<keyword evidence="3 7" id="KW-0479">Metal-binding</keyword>
<name>A0A0M9GPE7_9HYPH</name>
<keyword evidence="11" id="KW-1185">Reference proteome</keyword>
<evidence type="ECO:0000256" key="3">
    <source>
        <dbReference type="ARBA" id="ARBA00022723"/>
    </source>
</evidence>
<feature type="compositionally biased region" description="Basic and acidic residues" evidence="8">
    <location>
        <begin position="141"/>
        <end position="158"/>
    </location>
</feature>
<dbReference type="AlphaFoldDB" id="A0A0M9GPE7"/>
<dbReference type="InterPro" id="IPR051263">
    <property type="entry name" value="C-type_cytochrome_biogenesis"/>
</dbReference>
<accession>A0A0M9GPE7</accession>
<comment type="function">
    <text evidence="7">Possible subunit of a heme lyase.</text>
</comment>
<evidence type="ECO:0000256" key="8">
    <source>
        <dbReference type="SAM" id="MobiDB-lite"/>
    </source>
</evidence>
<feature type="transmembrane region" description="Helical" evidence="7">
    <location>
        <begin position="106"/>
        <end position="126"/>
    </location>
</feature>
<keyword evidence="7" id="KW-0472">Membrane</keyword>
<comment type="caution">
    <text evidence="10">The sequence shown here is derived from an EMBL/GenBank/DDBJ whole genome shotgun (WGS) entry which is preliminary data.</text>
</comment>
<gene>
    <name evidence="10" type="ORF">SU32_03200</name>
</gene>
<keyword evidence="5" id="KW-0201">Cytochrome c-type biogenesis</keyword>
<feature type="domain" description="CcmH/CycL/Ccl2/NrfF N-terminal" evidence="9">
    <location>
        <begin position="13"/>
        <end position="152"/>
    </location>
</feature>
<keyword evidence="2 7" id="KW-0349">Heme</keyword>
<reference evidence="10 11" key="1">
    <citation type="submission" date="2015-01" db="EMBL/GenBank/DDBJ databases">
        <title>Ahrensia donghaiensis sp. nov., a novel dimethylsulphoniopropionate-cleavage bacterium isolated from seawater and emended descriptions of the genus Ahrensia and Ahrensia kielensis.</title>
        <authorList>
            <person name="Liu J."/>
        </authorList>
    </citation>
    <scope>NUCLEOTIDE SEQUENCE [LARGE SCALE GENOMIC DNA]</scope>
    <source>
        <strain evidence="10 11">LZD062</strain>
    </source>
</reference>
<dbReference type="STRING" id="1514904.SU32_03200"/>
<sequence length="158" mass="17784">MIIRFLSVCILGVLLSTAPGLAVNPDEILDNPKLEQRARDISANLRCLVCQNQSIDDSDAELARDLRVIVRERLVSGDTDAQVMDYVVDRYGEFVLLRPAFSPRNFLLWGTPLLVLFLGALAAFSYSRRYSSGTASPTPLTEKEEQRLNDLLDRKRDQ</sequence>
<keyword evidence="7" id="KW-0812">Transmembrane</keyword>
<dbReference type="GO" id="GO:0005886">
    <property type="term" value="C:plasma membrane"/>
    <property type="evidence" value="ECO:0007669"/>
    <property type="project" value="TreeGrafter"/>
</dbReference>
<dbReference type="PANTHER" id="PTHR47870">
    <property type="entry name" value="CYTOCHROME C-TYPE BIOGENESIS PROTEIN CCMH"/>
    <property type="match status" value="1"/>
</dbReference>
<evidence type="ECO:0000259" key="9">
    <source>
        <dbReference type="Pfam" id="PF03918"/>
    </source>
</evidence>
<dbReference type="RefSeq" id="WP_053997898.1">
    <property type="nucleotide sequence ID" value="NZ_JXMU01000003.1"/>
</dbReference>
<proteinExistence type="inferred from homology"/>
<keyword evidence="7" id="KW-1133">Transmembrane helix</keyword>
<feature type="region of interest" description="Disordered" evidence="8">
    <location>
        <begin position="132"/>
        <end position="158"/>
    </location>
</feature>
<keyword evidence="6 7" id="KW-0408">Iron</keyword>
<dbReference type="InterPro" id="IPR005616">
    <property type="entry name" value="CcmH/CycL/Ccl2/NrfF_N"/>
</dbReference>
<evidence type="ECO:0000256" key="7">
    <source>
        <dbReference type="RuleBase" id="RU364112"/>
    </source>
</evidence>
<evidence type="ECO:0000313" key="11">
    <source>
        <dbReference type="Proteomes" id="UP000038011"/>
    </source>
</evidence>
<dbReference type="InterPro" id="IPR038297">
    <property type="entry name" value="CcmH/CycL/NrfF/Ccl2_sf"/>
</dbReference>
<dbReference type="CDD" id="cd16378">
    <property type="entry name" value="CcmH_N"/>
    <property type="match status" value="1"/>
</dbReference>
<evidence type="ECO:0000256" key="4">
    <source>
        <dbReference type="ARBA" id="ARBA00022729"/>
    </source>
</evidence>
<evidence type="ECO:0000256" key="2">
    <source>
        <dbReference type="ARBA" id="ARBA00022617"/>
    </source>
</evidence>
<feature type="chain" id="PRO_5011020807" description="Cytochrome c-type biogenesis protein" evidence="7">
    <location>
        <begin position="23"/>
        <end position="158"/>
    </location>
</feature>
<evidence type="ECO:0000256" key="5">
    <source>
        <dbReference type="ARBA" id="ARBA00022748"/>
    </source>
</evidence>
<organism evidence="10 11">
    <name type="scientific">Ahrensia marina</name>
    <dbReference type="NCBI Taxonomy" id="1514904"/>
    <lineage>
        <taxon>Bacteria</taxon>
        <taxon>Pseudomonadati</taxon>
        <taxon>Pseudomonadota</taxon>
        <taxon>Alphaproteobacteria</taxon>
        <taxon>Hyphomicrobiales</taxon>
        <taxon>Ahrensiaceae</taxon>
        <taxon>Ahrensia</taxon>
    </lineage>
</organism>
<dbReference type="PATRIC" id="fig|1514904.3.peg.2345"/>
<evidence type="ECO:0000313" key="10">
    <source>
        <dbReference type="EMBL" id="KPB02289.1"/>
    </source>
</evidence>
<dbReference type="Pfam" id="PF03918">
    <property type="entry name" value="CcmH"/>
    <property type="match status" value="1"/>
</dbReference>
<protein>
    <recommendedName>
        <fullName evidence="7">Cytochrome c-type biogenesis protein</fullName>
    </recommendedName>
</protein>
<dbReference type="Gene3D" id="1.10.8.640">
    <property type="entry name" value="Cytochrome C biogenesis protein"/>
    <property type="match status" value="1"/>
</dbReference>
<feature type="signal peptide" evidence="7">
    <location>
        <begin position="1"/>
        <end position="22"/>
    </location>
</feature>
<dbReference type="PANTHER" id="PTHR47870:SF1">
    <property type="entry name" value="CYTOCHROME C-TYPE BIOGENESIS PROTEIN CCMH"/>
    <property type="match status" value="1"/>
</dbReference>
<dbReference type="EMBL" id="JXMU01000003">
    <property type="protein sequence ID" value="KPB02289.1"/>
    <property type="molecule type" value="Genomic_DNA"/>
</dbReference>
<dbReference type="Proteomes" id="UP000038011">
    <property type="component" value="Unassembled WGS sequence"/>
</dbReference>
<comment type="similarity">
    <text evidence="1 7">Belongs to the CcmH/CycL/Ccl2/NrfF family.</text>
</comment>
<evidence type="ECO:0000256" key="6">
    <source>
        <dbReference type="ARBA" id="ARBA00023004"/>
    </source>
</evidence>
<dbReference type="OrthoDB" id="9804975at2"/>
<dbReference type="GO" id="GO:0017004">
    <property type="term" value="P:cytochrome complex assembly"/>
    <property type="evidence" value="ECO:0007669"/>
    <property type="project" value="UniProtKB-KW"/>
</dbReference>